<keyword evidence="3" id="KW-1185">Reference proteome</keyword>
<dbReference type="InterPro" id="IPR000477">
    <property type="entry name" value="RT_dom"/>
</dbReference>
<dbReference type="PANTHER" id="PTHR31635">
    <property type="entry name" value="REVERSE TRANSCRIPTASE DOMAIN-CONTAINING PROTEIN-RELATED"/>
    <property type="match status" value="1"/>
</dbReference>
<dbReference type="Ensembl" id="ENSLLET00000005776.1">
    <property type="protein sequence ID" value="ENSLLEP00000005536.1"/>
    <property type="gene ID" value="ENSLLEG00000003516.1"/>
</dbReference>
<dbReference type="InterPro" id="IPR036691">
    <property type="entry name" value="Endo/exonu/phosph_ase_sf"/>
</dbReference>
<reference evidence="2" key="2">
    <citation type="submission" date="2025-09" db="UniProtKB">
        <authorList>
            <consortium name="Ensembl"/>
        </authorList>
    </citation>
    <scope>IDENTIFICATION</scope>
</reference>
<dbReference type="PROSITE" id="PS50878">
    <property type="entry name" value="RT_POL"/>
    <property type="match status" value="1"/>
</dbReference>
<dbReference type="Gene3D" id="3.60.10.10">
    <property type="entry name" value="Endonuclease/exonuclease/phosphatase"/>
    <property type="match status" value="1"/>
</dbReference>
<protein>
    <recommendedName>
        <fullName evidence="1">Reverse transcriptase domain-containing protein</fullName>
    </recommendedName>
</protein>
<dbReference type="OrthoDB" id="416119at2759"/>
<evidence type="ECO:0000313" key="3">
    <source>
        <dbReference type="Proteomes" id="UP000694569"/>
    </source>
</evidence>
<feature type="domain" description="Reverse transcriptase" evidence="1">
    <location>
        <begin position="408"/>
        <end position="683"/>
    </location>
</feature>
<dbReference type="Proteomes" id="UP000694569">
    <property type="component" value="Unplaced"/>
</dbReference>
<sequence>MVKGTIGEQLYTFVSIYLPNRRQHIALKKIMSVVTDFQDGNLVVGGDFNLPLDPKLDTSRGSTCVPLSVIRSTRLTLLDSTLTDCWRALHPSTRDYTHYSTLHKSYSRIDHIFLPFAQSHLIRYASIGSQTWSDHCPVDVELNSCLYRPKASHWRLNETLLSDQLVLSGLTEAVSQYFTDNSVPDVTPPLLWEAHKATARGYLIKQGARIKRERIARQEDLTAQIRILEASHKATSSEEDYVRLSALRADLNSLLNIKAQRSFTHYKHLFFEHGNRCGRLLARVLRKKRSSTYISKITDRVGGKHSLPSSMLEVFRSHFHTLYNLDKTTPPTSTLTHKIETYLQSHVKRKLSIANRQLIEAPITDEELRMAITDTPTGKAPGPDGLSLLYYKKLLETLIPQWLSAFNSLTQGGCLHPATLTATVTLLPKPGKDLDQCSDYRPISLLNQDVKLFAKVLATRLKPFIPGLVHADQTGFIPGREAKDSTVRAVNLIHGSPRLTTAPFLLLSTDCDKAFDRVRWDFLFRTLSHMGLGENMILWIRALYTHPSARINVNGVLSDSFPISNGTRQGCPLSPLLFALSLEPFLQAVRDAPDIAGLWVGNTEHRLAAYADDLLFFVRSPKVTLPTLLRMFADYGTLSNLKLNMDKSEIMPVLIPPKEALALQSSFPFKWCQGQLKYLGTFLTPDTNDLYRANFQPLLASLELDLRRWSLPHISWFGRINTIKMSVLPRILYLFQTLPISLPRLFFKRLNSMFRTFVWNGKAPRVKLNLLTTPRSMGGMSMPHIWHYYCATHMQRLVEWGKNTSPKLWVGIEKRFAGDNLAVLPWMPRNLASPLHYALPTTLATLSVWRSLQTKLPVAPYPFPLMPLQHLPVFSRHLIPTAPTADPPPRSRVIS</sequence>
<name>A0A8C5LV43_9ANUR</name>
<evidence type="ECO:0000313" key="2">
    <source>
        <dbReference type="Ensembl" id="ENSLLEP00000005536.1"/>
    </source>
</evidence>
<organism evidence="2 3">
    <name type="scientific">Leptobrachium leishanense</name>
    <name type="common">Leishan spiny toad</name>
    <dbReference type="NCBI Taxonomy" id="445787"/>
    <lineage>
        <taxon>Eukaryota</taxon>
        <taxon>Metazoa</taxon>
        <taxon>Chordata</taxon>
        <taxon>Craniata</taxon>
        <taxon>Vertebrata</taxon>
        <taxon>Euteleostomi</taxon>
        <taxon>Amphibia</taxon>
        <taxon>Batrachia</taxon>
        <taxon>Anura</taxon>
        <taxon>Pelobatoidea</taxon>
        <taxon>Megophryidae</taxon>
        <taxon>Leptobrachium</taxon>
    </lineage>
</organism>
<proteinExistence type="predicted"/>
<dbReference type="SUPFAM" id="SSF56672">
    <property type="entry name" value="DNA/RNA polymerases"/>
    <property type="match status" value="1"/>
</dbReference>
<dbReference type="SUPFAM" id="SSF56219">
    <property type="entry name" value="DNase I-like"/>
    <property type="match status" value="1"/>
</dbReference>
<dbReference type="Pfam" id="PF00078">
    <property type="entry name" value="RVT_1"/>
    <property type="match status" value="1"/>
</dbReference>
<dbReference type="GeneTree" id="ENSGT00940000165023"/>
<evidence type="ECO:0000259" key="1">
    <source>
        <dbReference type="PROSITE" id="PS50878"/>
    </source>
</evidence>
<reference evidence="2" key="1">
    <citation type="submission" date="2025-08" db="UniProtKB">
        <authorList>
            <consortium name="Ensembl"/>
        </authorList>
    </citation>
    <scope>IDENTIFICATION</scope>
</reference>
<accession>A0A8C5LV43</accession>
<dbReference type="AlphaFoldDB" id="A0A8C5LV43"/>
<dbReference type="CDD" id="cd01650">
    <property type="entry name" value="RT_nLTR_like"/>
    <property type="match status" value="1"/>
</dbReference>
<dbReference type="InterPro" id="IPR043502">
    <property type="entry name" value="DNA/RNA_pol_sf"/>
</dbReference>
<dbReference type="PANTHER" id="PTHR31635:SF196">
    <property type="entry name" value="REVERSE TRANSCRIPTASE DOMAIN-CONTAINING PROTEIN-RELATED"/>
    <property type="match status" value="1"/>
</dbReference>